<dbReference type="RefSeq" id="WP_346056372.1">
    <property type="nucleotide sequence ID" value="NZ_BAABIB010000152.1"/>
</dbReference>
<evidence type="ECO:0000256" key="1">
    <source>
        <dbReference type="SAM" id="MobiDB-lite"/>
    </source>
</evidence>
<name>A0ABP8VP25_9PSEU</name>
<protein>
    <submittedName>
        <fullName evidence="3">Uncharacterized protein</fullName>
    </submittedName>
</protein>
<reference evidence="4" key="1">
    <citation type="journal article" date="2019" name="Int. J. Syst. Evol. Microbiol.">
        <title>The Global Catalogue of Microorganisms (GCM) 10K type strain sequencing project: providing services to taxonomists for standard genome sequencing and annotation.</title>
        <authorList>
            <consortium name="The Broad Institute Genomics Platform"/>
            <consortium name="The Broad Institute Genome Sequencing Center for Infectious Disease"/>
            <person name="Wu L."/>
            <person name="Ma J."/>
        </authorList>
    </citation>
    <scope>NUCLEOTIDE SEQUENCE [LARGE SCALE GENOMIC DNA]</scope>
    <source>
        <strain evidence="4">JCM 18054</strain>
    </source>
</reference>
<evidence type="ECO:0000313" key="4">
    <source>
        <dbReference type="Proteomes" id="UP001500192"/>
    </source>
</evidence>
<feature type="compositionally biased region" description="Polar residues" evidence="1">
    <location>
        <begin position="111"/>
        <end position="129"/>
    </location>
</feature>
<keyword evidence="2" id="KW-0812">Transmembrane</keyword>
<keyword evidence="2" id="KW-1133">Transmembrane helix</keyword>
<feature type="compositionally biased region" description="Low complexity" evidence="1">
    <location>
        <begin position="180"/>
        <end position="191"/>
    </location>
</feature>
<feature type="compositionally biased region" description="Pro residues" evidence="1">
    <location>
        <begin position="70"/>
        <end position="83"/>
    </location>
</feature>
<organism evidence="3 4">
    <name type="scientific">Amycolatopsis dongchuanensis</name>
    <dbReference type="NCBI Taxonomy" id="1070866"/>
    <lineage>
        <taxon>Bacteria</taxon>
        <taxon>Bacillati</taxon>
        <taxon>Actinomycetota</taxon>
        <taxon>Actinomycetes</taxon>
        <taxon>Pseudonocardiales</taxon>
        <taxon>Pseudonocardiaceae</taxon>
        <taxon>Amycolatopsis</taxon>
    </lineage>
</organism>
<sequence>MWADEQELGLALKEAVAGEGPPPGDHLQDVLRRGRRRVLLRRGGTIAACVLLVCGLCAGGFALRGFTAGPPPVGEVPRPPVVTAPPTTTTSSVDTGSTTTNSAPAVGTGSAPPSSTAGHTSVRSSDVGVTSTPSTSRSSRPRCTDVIDYGSDPRSNAEINSIGEETGNCPSPIWLPPSSPSYESSSATSSS</sequence>
<dbReference type="Proteomes" id="UP001500192">
    <property type="component" value="Unassembled WGS sequence"/>
</dbReference>
<feature type="region of interest" description="Disordered" evidence="1">
    <location>
        <begin position="70"/>
        <end position="191"/>
    </location>
</feature>
<feature type="compositionally biased region" description="Low complexity" evidence="1">
    <location>
        <begin position="84"/>
        <end position="102"/>
    </location>
</feature>
<feature type="transmembrane region" description="Helical" evidence="2">
    <location>
        <begin position="43"/>
        <end position="63"/>
    </location>
</feature>
<evidence type="ECO:0000256" key="2">
    <source>
        <dbReference type="SAM" id="Phobius"/>
    </source>
</evidence>
<gene>
    <name evidence="3" type="ORF">GCM10023214_70960</name>
</gene>
<accession>A0ABP8VP25</accession>
<evidence type="ECO:0000313" key="3">
    <source>
        <dbReference type="EMBL" id="GAA4666992.1"/>
    </source>
</evidence>
<proteinExistence type="predicted"/>
<keyword evidence="2" id="KW-0472">Membrane</keyword>
<comment type="caution">
    <text evidence="3">The sequence shown here is derived from an EMBL/GenBank/DDBJ whole genome shotgun (WGS) entry which is preliminary data.</text>
</comment>
<keyword evidence="4" id="KW-1185">Reference proteome</keyword>
<dbReference type="EMBL" id="BAABIB010000152">
    <property type="protein sequence ID" value="GAA4666992.1"/>
    <property type="molecule type" value="Genomic_DNA"/>
</dbReference>